<dbReference type="PROSITE" id="PS50889">
    <property type="entry name" value="S4"/>
    <property type="match status" value="1"/>
</dbReference>
<proteinExistence type="predicted"/>
<dbReference type="Pfam" id="PF01479">
    <property type="entry name" value="S4"/>
    <property type="match status" value="1"/>
</dbReference>
<feature type="non-terminal residue" evidence="2">
    <location>
        <position position="99"/>
    </location>
</feature>
<dbReference type="InterPro" id="IPR036986">
    <property type="entry name" value="S4_RNA-bd_sf"/>
</dbReference>
<dbReference type="CDD" id="cd00165">
    <property type="entry name" value="S4"/>
    <property type="match status" value="1"/>
</dbReference>
<gene>
    <name evidence="2" type="ORF">METZ01_LOCUS455269</name>
</gene>
<reference evidence="2" key="1">
    <citation type="submission" date="2018-05" db="EMBL/GenBank/DDBJ databases">
        <authorList>
            <person name="Lanie J.A."/>
            <person name="Ng W.-L."/>
            <person name="Kazmierczak K.M."/>
            <person name="Andrzejewski T.M."/>
            <person name="Davidsen T.M."/>
            <person name="Wayne K.J."/>
            <person name="Tettelin H."/>
            <person name="Glass J.I."/>
            <person name="Rusch D."/>
            <person name="Podicherti R."/>
            <person name="Tsui H.-C.T."/>
            <person name="Winkler M.E."/>
        </authorList>
    </citation>
    <scope>NUCLEOTIDE SEQUENCE</scope>
</reference>
<dbReference type="SMART" id="SM00363">
    <property type="entry name" value="S4"/>
    <property type="match status" value="1"/>
</dbReference>
<dbReference type="InterPro" id="IPR002942">
    <property type="entry name" value="S4_RNA-bd"/>
</dbReference>
<sequence length="99" mass="11193">VRVDKWLWATRVFKTRTLAIESCKAGKVKVADLKAKPSREVAPGDIVTVRKDGMNKRLQVVAIIEKRVGAKTVAEYIKDLTPEEDYAAAREHRKAMPKF</sequence>
<evidence type="ECO:0000313" key="2">
    <source>
        <dbReference type="EMBL" id="SVE02415.1"/>
    </source>
</evidence>
<name>A0A383A5B0_9ZZZZ</name>
<feature type="domain" description="RNA-binding S4" evidence="1">
    <location>
        <begin position="1"/>
        <end position="63"/>
    </location>
</feature>
<dbReference type="Gene3D" id="3.10.290.10">
    <property type="entry name" value="RNA-binding S4 domain"/>
    <property type="match status" value="1"/>
</dbReference>
<feature type="non-terminal residue" evidence="2">
    <location>
        <position position="1"/>
    </location>
</feature>
<accession>A0A383A5B0</accession>
<evidence type="ECO:0000259" key="1">
    <source>
        <dbReference type="SMART" id="SM00363"/>
    </source>
</evidence>
<organism evidence="2">
    <name type="scientific">marine metagenome</name>
    <dbReference type="NCBI Taxonomy" id="408172"/>
    <lineage>
        <taxon>unclassified sequences</taxon>
        <taxon>metagenomes</taxon>
        <taxon>ecological metagenomes</taxon>
    </lineage>
</organism>
<dbReference type="GO" id="GO:0003723">
    <property type="term" value="F:RNA binding"/>
    <property type="evidence" value="ECO:0007669"/>
    <property type="project" value="InterPro"/>
</dbReference>
<dbReference type="EMBL" id="UINC01188952">
    <property type="protein sequence ID" value="SVE02415.1"/>
    <property type="molecule type" value="Genomic_DNA"/>
</dbReference>
<protein>
    <recommendedName>
        <fullName evidence="1">RNA-binding S4 domain-containing protein</fullName>
    </recommendedName>
</protein>
<dbReference type="AlphaFoldDB" id="A0A383A5B0"/>
<dbReference type="SUPFAM" id="SSF55174">
    <property type="entry name" value="Alpha-L RNA-binding motif"/>
    <property type="match status" value="1"/>
</dbReference>